<keyword evidence="3" id="KW-1185">Reference proteome</keyword>
<evidence type="ECO:0000313" key="2">
    <source>
        <dbReference type="EMBL" id="GIX92974.1"/>
    </source>
</evidence>
<proteinExistence type="predicted"/>
<feature type="region of interest" description="Disordered" evidence="1">
    <location>
        <begin position="178"/>
        <end position="311"/>
    </location>
</feature>
<sequence length="348" mass="37982">YTRIAAVGNKPCCQDLKKKKNIVVRLGLELLEGIKNNVKRIGSNTDITPRSAESSGQQQIPPHPQLPQPLGSLPHELQVQQICEWCLKNSDLTFKKGDVIILRKKEWIKIGFMVSLEENRVLCLLVLFKLLYLYLLMCHSNWNFPISFVEMNAAARAVMKLSSNAQLSSRILPPVAPTTDSHFGNTATTSVSSAAQSPSYQESSNNPTMQQAISSGSNTSFSPSAFTSPIHNSSVPSQQNVSMAAYPGTSYDGQHHPGNLSHHRQSQPSVGPKSNSEDQQTSNEGVHDNSVVSKSRSTPSPAFSSVASVTPPLVSQRAESIGAQTPTQDNQEDGSVFLLHFHLQILQK</sequence>
<accession>A0AAV4P8L7</accession>
<dbReference type="EMBL" id="BPLR01021724">
    <property type="protein sequence ID" value="GIX92974.1"/>
    <property type="molecule type" value="Genomic_DNA"/>
</dbReference>
<feature type="compositionally biased region" description="Polar residues" evidence="1">
    <location>
        <begin position="200"/>
        <end position="242"/>
    </location>
</feature>
<comment type="caution">
    <text evidence="2">The sequence shown here is derived from an EMBL/GenBank/DDBJ whole genome shotgun (WGS) entry which is preliminary data.</text>
</comment>
<dbReference type="Proteomes" id="UP001054945">
    <property type="component" value="Unassembled WGS sequence"/>
</dbReference>
<organism evidence="2 3">
    <name type="scientific">Caerostris extrusa</name>
    <name type="common">Bark spider</name>
    <name type="synonym">Caerostris bankana</name>
    <dbReference type="NCBI Taxonomy" id="172846"/>
    <lineage>
        <taxon>Eukaryota</taxon>
        <taxon>Metazoa</taxon>
        <taxon>Ecdysozoa</taxon>
        <taxon>Arthropoda</taxon>
        <taxon>Chelicerata</taxon>
        <taxon>Arachnida</taxon>
        <taxon>Araneae</taxon>
        <taxon>Araneomorphae</taxon>
        <taxon>Entelegynae</taxon>
        <taxon>Araneoidea</taxon>
        <taxon>Araneidae</taxon>
        <taxon>Caerostris</taxon>
    </lineage>
</organism>
<evidence type="ECO:0000256" key="1">
    <source>
        <dbReference type="SAM" id="MobiDB-lite"/>
    </source>
</evidence>
<keyword evidence="2" id="KW-0808">Transferase</keyword>
<reference evidence="2 3" key="1">
    <citation type="submission" date="2021-06" db="EMBL/GenBank/DDBJ databases">
        <title>Caerostris extrusa draft genome.</title>
        <authorList>
            <person name="Kono N."/>
            <person name="Arakawa K."/>
        </authorList>
    </citation>
    <scope>NUCLEOTIDE SEQUENCE [LARGE SCALE GENOMIC DNA]</scope>
</reference>
<feature type="region of interest" description="Disordered" evidence="1">
    <location>
        <begin position="42"/>
        <end position="65"/>
    </location>
</feature>
<feature type="non-terminal residue" evidence="2">
    <location>
        <position position="1"/>
    </location>
</feature>
<feature type="compositionally biased region" description="Polar residues" evidence="1">
    <location>
        <begin position="266"/>
        <end position="308"/>
    </location>
</feature>
<name>A0AAV4P8L7_CAEEX</name>
<feature type="compositionally biased region" description="Low complexity" evidence="1">
    <location>
        <begin position="186"/>
        <end position="199"/>
    </location>
</feature>
<evidence type="ECO:0000313" key="3">
    <source>
        <dbReference type="Proteomes" id="UP001054945"/>
    </source>
</evidence>
<protein>
    <submittedName>
        <fullName evidence="2">RING-type E3 ubiquitin transferase</fullName>
    </submittedName>
</protein>
<dbReference type="GO" id="GO:0016740">
    <property type="term" value="F:transferase activity"/>
    <property type="evidence" value="ECO:0007669"/>
    <property type="project" value="UniProtKB-KW"/>
</dbReference>
<dbReference type="AlphaFoldDB" id="A0AAV4P8L7"/>
<gene>
    <name evidence="2" type="primary">sh3rf1</name>
    <name evidence="2" type="ORF">CEXT_3641</name>
</gene>
<feature type="compositionally biased region" description="Polar residues" evidence="1">
    <location>
        <begin position="42"/>
        <end position="56"/>
    </location>
</feature>